<protein>
    <recommendedName>
        <fullName evidence="3">EGF-like domain-containing protein</fullName>
    </recommendedName>
</protein>
<dbReference type="KEGG" id="nai:NECAME_11827"/>
<reference evidence="2" key="1">
    <citation type="journal article" date="2014" name="Nat. Genet.">
        <title>Genome of the human hookworm Necator americanus.</title>
        <authorList>
            <person name="Tang Y.T."/>
            <person name="Gao X."/>
            <person name="Rosa B.A."/>
            <person name="Abubucker S."/>
            <person name="Hallsworth-Pepin K."/>
            <person name="Martin J."/>
            <person name="Tyagi R."/>
            <person name="Heizer E."/>
            <person name="Zhang X."/>
            <person name="Bhonagiri-Palsikar V."/>
            <person name="Minx P."/>
            <person name="Warren W.C."/>
            <person name="Wang Q."/>
            <person name="Zhan B."/>
            <person name="Hotez P.J."/>
            <person name="Sternberg P.W."/>
            <person name="Dougall A."/>
            <person name="Gaze S.T."/>
            <person name="Mulvenna J."/>
            <person name="Sotillo J."/>
            <person name="Ranganathan S."/>
            <person name="Rabelo E.M."/>
            <person name="Wilson R.K."/>
            <person name="Felgner P.L."/>
            <person name="Bethony J."/>
            <person name="Hawdon J.M."/>
            <person name="Gasser R.B."/>
            <person name="Loukas A."/>
            <person name="Mitreva M."/>
        </authorList>
    </citation>
    <scope>NUCLEOTIDE SEQUENCE [LARGE SCALE GENOMIC DNA]</scope>
</reference>
<dbReference type="Gene3D" id="2.10.25.10">
    <property type="entry name" value="Laminin"/>
    <property type="match status" value="1"/>
</dbReference>
<name>W2T2K1_NECAM</name>
<accession>W2T2K1</accession>
<evidence type="ECO:0000313" key="2">
    <source>
        <dbReference type="Proteomes" id="UP000053676"/>
    </source>
</evidence>
<keyword evidence="2" id="KW-1185">Reference proteome</keyword>
<sequence length="121" mass="13297">MYIVNWCAGFQTQVKIRKALKLPGIQRYRHLVRSAIVWELLRALAYCACDEGFGGTHCEISMIHISFNGQNESSFLSPGTASALALTAGETFTIIAKAVLLIHVPRTEPVRVQTYGLSSDA</sequence>
<dbReference type="AlphaFoldDB" id="W2T2K1"/>
<dbReference type="Proteomes" id="UP000053676">
    <property type="component" value="Unassembled WGS sequence"/>
</dbReference>
<gene>
    <name evidence="1" type="ORF">NECAME_11827</name>
</gene>
<organism evidence="1 2">
    <name type="scientific">Necator americanus</name>
    <name type="common">Human hookworm</name>
    <dbReference type="NCBI Taxonomy" id="51031"/>
    <lineage>
        <taxon>Eukaryota</taxon>
        <taxon>Metazoa</taxon>
        <taxon>Ecdysozoa</taxon>
        <taxon>Nematoda</taxon>
        <taxon>Chromadorea</taxon>
        <taxon>Rhabditida</taxon>
        <taxon>Rhabditina</taxon>
        <taxon>Rhabditomorpha</taxon>
        <taxon>Strongyloidea</taxon>
        <taxon>Ancylostomatidae</taxon>
        <taxon>Bunostominae</taxon>
        <taxon>Necator</taxon>
    </lineage>
</organism>
<evidence type="ECO:0000313" key="1">
    <source>
        <dbReference type="EMBL" id="ETN76235.1"/>
    </source>
</evidence>
<evidence type="ECO:0008006" key="3">
    <source>
        <dbReference type="Google" id="ProtNLM"/>
    </source>
</evidence>
<proteinExistence type="predicted"/>
<dbReference type="EMBL" id="KI660240">
    <property type="protein sequence ID" value="ETN76235.1"/>
    <property type="molecule type" value="Genomic_DNA"/>
</dbReference>